<dbReference type="FunFam" id="3.40.50.720:FF:000084">
    <property type="entry name" value="Short-chain dehydrogenase reductase"/>
    <property type="match status" value="1"/>
</dbReference>
<dbReference type="InterPro" id="IPR002347">
    <property type="entry name" value="SDR_fam"/>
</dbReference>
<protein>
    <submittedName>
        <fullName evidence="3">3-oxoacyl-[acyl-carrier protein] reductase</fullName>
    </submittedName>
</protein>
<accession>A0A1G6SXF2</accession>
<dbReference type="Proteomes" id="UP000199416">
    <property type="component" value="Unassembled WGS sequence"/>
</dbReference>
<keyword evidence="4" id="KW-1185">Reference proteome</keyword>
<dbReference type="PRINTS" id="PR00080">
    <property type="entry name" value="SDRFAMILY"/>
</dbReference>
<dbReference type="RefSeq" id="WP_091367438.1">
    <property type="nucleotide sequence ID" value="NZ_FMZF01000006.1"/>
</dbReference>
<evidence type="ECO:0000259" key="2">
    <source>
        <dbReference type="SMART" id="SM00822"/>
    </source>
</evidence>
<dbReference type="InterPro" id="IPR036291">
    <property type="entry name" value="NAD(P)-bd_dom_sf"/>
</dbReference>
<feature type="domain" description="Ketoreductase" evidence="2">
    <location>
        <begin position="5"/>
        <end position="179"/>
    </location>
</feature>
<dbReference type="SUPFAM" id="SSF51735">
    <property type="entry name" value="NAD(P)-binding Rossmann-fold domains"/>
    <property type="match status" value="1"/>
</dbReference>
<dbReference type="PANTHER" id="PTHR43639">
    <property type="entry name" value="OXIDOREDUCTASE, SHORT-CHAIN DEHYDROGENASE/REDUCTASE FAMILY (AFU_ORTHOLOGUE AFUA_5G02870)"/>
    <property type="match status" value="1"/>
</dbReference>
<gene>
    <name evidence="3" type="ORF">SAMN05660690_3667</name>
</gene>
<dbReference type="SMART" id="SM00822">
    <property type="entry name" value="PKS_KR"/>
    <property type="match status" value="1"/>
</dbReference>
<dbReference type="STRING" id="1190417.SAMN05660690_3667"/>
<dbReference type="PANTHER" id="PTHR43639:SF9">
    <property type="entry name" value="BLL5898 PROTEIN"/>
    <property type="match status" value="1"/>
</dbReference>
<evidence type="ECO:0000313" key="3">
    <source>
        <dbReference type="EMBL" id="SDD21670.1"/>
    </source>
</evidence>
<dbReference type="OrthoDB" id="3542748at2"/>
<name>A0A1G6SXF2_9ACTN</name>
<dbReference type="Gene3D" id="3.40.50.720">
    <property type="entry name" value="NAD(P)-binding Rossmann-like Domain"/>
    <property type="match status" value="1"/>
</dbReference>
<reference evidence="4" key="1">
    <citation type="submission" date="2016-10" db="EMBL/GenBank/DDBJ databases">
        <authorList>
            <person name="Varghese N."/>
            <person name="Submissions S."/>
        </authorList>
    </citation>
    <scope>NUCLEOTIDE SEQUENCE [LARGE SCALE GENOMIC DNA]</scope>
    <source>
        <strain evidence="4">DSM 45421</strain>
    </source>
</reference>
<dbReference type="AlphaFoldDB" id="A0A1G6SXF2"/>
<sequence length="249" mass="25707">MRAERVAVVTGGAGGLGAAIGAHLSASADVVLLADRDLDGARTQADRIDRAQAHELDVADDASVEAFVNDVGERFGRIDVVVNNAAVTAPRELDSLQREAWERVMAVNVWGPTALCRAAAGLWRSTGTGGRVVNITSRTWLSGGPVAYVTSKAAVVGLTRSLALEFAPLGVTVNAVAPSMVATPFTRTGRTEAEYAAFEAKHLAMTPMGRFATPDDIAEAVGFLASPGAGFITGEVLHVCGGAQLAPSP</sequence>
<dbReference type="PRINTS" id="PR00081">
    <property type="entry name" value="GDHRDH"/>
</dbReference>
<dbReference type="GO" id="GO:0016491">
    <property type="term" value="F:oxidoreductase activity"/>
    <property type="evidence" value="ECO:0007669"/>
    <property type="project" value="UniProtKB-KW"/>
</dbReference>
<dbReference type="CDD" id="cd05233">
    <property type="entry name" value="SDR_c"/>
    <property type="match status" value="1"/>
</dbReference>
<dbReference type="InterPro" id="IPR057326">
    <property type="entry name" value="KR_dom"/>
</dbReference>
<evidence type="ECO:0000313" key="4">
    <source>
        <dbReference type="Proteomes" id="UP000199416"/>
    </source>
</evidence>
<organism evidence="3 4">
    <name type="scientific">Geodermatophilus telluris</name>
    <dbReference type="NCBI Taxonomy" id="1190417"/>
    <lineage>
        <taxon>Bacteria</taxon>
        <taxon>Bacillati</taxon>
        <taxon>Actinomycetota</taxon>
        <taxon>Actinomycetes</taxon>
        <taxon>Geodermatophilales</taxon>
        <taxon>Geodermatophilaceae</taxon>
        <taxon>Geodermatophilus</taxon>
    </lineage>
</organism>
<dbReference type="Pfam" id="PF13561">
    <property type="entry name" value="adh_short_C2"/>
    <property type="match status" value="1"/>
</dbReference>
<dbReference type="EMBL" id="FMZF01000006">
    <property type="protein sequence ID" value="SDD21670.1"/>
    <property type="molecule type" value="Genomic_DNA"/>
</dbReference>
<evidence type="ECO:0000256" key="1">
    <source>
        <dbReference type="ARBA" id="ARBA00023002"/>
    </source>
</evidence>
<keyword evidence="1" id="KW-0560">Oxidoreductase</keyword>
<proteinExistence type="predicted"/>